<dbReference type="SUPFAM" id="SSF53383">
    <property type="entry name" value="PLP-dependent transferases"/>
    <property type="match status" value="1"/>
</dbReference>
<name>A0A517QLY0_9PLAN</name>
<evidence type="ECO:0000256" key="5">
    <source>
        <dbReference type="RuleBase" id="RU004508"/>
    </source>
</evidence>
<dbReference type="PIRSF" id="PIRSF000390">
    <property type="entry name" value="PLP_StrS"/>
    <property type="match status" value="1"/>
</dbReference>
<dbReference type="AlphaFoldDB" id="A0A517QLY0"/>
<evidence type="ECO:0000256" key="2">
    <source>
        <dbReference type="ARBA" id="ARBA00037999"/>
    </source>
</evidence>
<evidence type="ECO:0000313" key="7">
    <source>
        <dbReference type="Proteomes" id="UP000315724"/>
    </source>
</evidence>
<evidence type="ECO:0000256" key="3">
    <source>
        <dbReference type="PIRSR" id="PIRSR000390-1"/>
    </source>
</evidence>
<gene>
    <name evidence="6" type="ORF">Mal48_18720</name>
</gene>
<sequence length="400" mass="44346">MSHILPIGTQQNTTQPVPLIDLVAQYQTIRDDVQEAVQRVFENQAFVLGDEVSNFENQVAEYCDSTHAIGCASGSDALLLALMALEIGPGDEVITTPYSFFATASAIARTGATPVFVDIDPETYNLNTDQIELAMTRRTKAIMPVHLFGQCAEMDPIWRIATQYGLAIIEDAAQAIGASYRGRKAGVLGSIGCFSFFPTKNLGGAGDGGLVTTDDKDLAARLRRLRVHGDVGGYTHVDVGINSRLDALQAAVLAVKLRHLDAWSDARRENAQRYQELFAEFELRERVGLPEQVEERHHVYNQFTIRVSGGQRDEVLKRLRERQVGCSIYYPKPLHLQECFSNLHYVEGDFPEAERAADETIALPIFAELGAERQRIVVENIHQIFAELDAESFVPVRRAA</sequence>
<dbReference type="InterPro" id="IPR015421">
    <property type="entry name" value="PyrdxlP-dep_Trfase_major"/>
</dbReference>
<proteinExistence type="inferred from homology"/>
<dbReference type="Gene3D" id="3.40.640.10">
    <property type="entry name" value="Type I PLP-dependent aspartate aminotransferase-like (Major domain)"/>
    <property type="match status" value="1"/>
</dbReference>
<dbReference type="EMBL" id="CP036267">
    <property type="protein sequence ID" value="QDT32625.1"/>
    <property type="molecule type" value="Genomic_DNA"/>
</dbReference>
<reference evidence="6 7" key="1">
    <citation type="submission" date="2019-02" db="EMBL/GenBank/DDBJ databases">
        <title>Deep-cultivation of Planctomycetes and their phenomic and genomic characterization uncovers novel biology.</title>
        <authorList>
            <person name="Wiegand S."/>
            <person name="Jogler M."/>
            <person name="Boedeker C."/>
            <person name="Pinto D."/>
            <person name="Vollmers J."/>
            <person name="Rivas-Marin E."/>
            <person name="Kohn T."/>
            <person name="Peeters S.H."/>
            <person name="Heuer A."/>
            <person name="Rast P."/>
            <person name="Oberbeckmann S."/>
            <person name="Bunk B."/>
            <person name="Jeske O."/>
            <person name="Meyerdierks A."/>
            <person name="Storesund J.E."/>
            <person name="Kallscheuer N."/>
            <person name="Luecker S."/>
            <person name="Lage O.M."/>
            <person name="Pohl T."/>
            <person name="Merkel B.J."/>
            <person name="Hornburger P."/>
            <person name="Mueller R.-W."/>
            <person name="Bruemmer F."/>
            <person name="Labrenz M."/>
            <person name="Spormann A.M."/>
            <person name="Op den Camp H."/>
            <person name="Overmann J."/>
            <person name="Amann R."/>
            <person name="Jetten M.S.M."/>
            <person name="Mascher T."/>
            <person name="Medema M.H."/>
            <person name="Devos D.P."/>
            <person name="Kaster A.-K."/>
            <person name="Ovreas L."/>
            <person name="Rohde M."/>
            <person name="Galperin M.Y."/>
            <person name="Jogler C."/>
        </authorList>
    </citation>
    <scope>NUCLEOTIDE SEQUENCE [LARGE SCALE GENOMIC DNA]</scope>
    <source>
        <strain evidence="6 7">Mal48</strain>
    </source>
</reference>
<dbReference type="GO" id="GO:0000271">
    <property type="term" value="P:polysaccharide biosynthetic process"/>
    <property type="evidence" value="ECO:0007669"/>
    <property type="project" value="TreeGrafter"/>
</dbReference>
<feature type="active site" description="Proton acceptor" evidence="3">
    <location>
        <position position="200"/>
    </location>
</feature>
<dbReference type="GO" id="GO:0008483">
    <property type="term" value="F:transaminase activity"/>
    <property type="evidence" value="ECO:0007669"/>
    <property type="project" value="UniProtKB-KW"/>
</dbReference>
<dbReference type="Pfam" id="PF01041">
    <property type="entry name" value="DegT_DnrJ_EryC1"/>
    <property type="match status" value="1"/>
</dbReference>
<dbReference type="InterPro" id="IPR000653">
    <property type="entry name" value="DegT/StrS_aminotransferase"/>
</dbReference>
<dbReference type="GO" id="GO:0030170">
    <property type="term" value="F:pyridoxal phosphate binding"/>
    <property type="evidence" value="ECO:0007669"/>
    <property type="project" value="UniProtKB-ARBA"/>
</dbReference>
<dbReference type="Proteomes" id="UP000315724">
    <property type="component" value="Chromosome"/>
</dbReference>
<dbReference type="EC" id="2.6.1.98" evidence="6"/>
<dbReference type="CDD" id="cd00616">
    <property type="entry name" value="AHBA_syn"/>
    <property type="match status" value="1"/>
</dbReference>
<protein>
    <submittedName>
        <fullName evidence="6">Aminotransferase</fullName>
        <ecNumber evidence="6">2.6.1.98</ecNumber>
    </submittedName>
</protein>
<dbReference type="InterPro" id="IPR015424">
    <property type="entry name" value="PyrdxlP-dep_Trfase"/>
</dbReference>
<dbReference type="KEGG" id="tpol:Mal48_18720"/>
<dbReference type="InterPro" id="IPR015422">
    <property type="entry name" value="PyrdxlP-dep_Trfase_small"/>
</dbReference>
<dbReference type="RefSeq" id="WP_145198020.1">
    <property type="nucleotide sequence ID" value="NZ_CP036267.1"/>
</dbReference>
<dbReference type="OrthoDB" id="9810913at2"/>
<evidence type="ECO:0000256" key="4">
    <source>
        <dbReference type="PIRSR" id="PIRSR000390-2"/>
    </source>
</evidence>
<keyword evidence="6" id="KW-0808">Transferase</keyword>
<dbReference type="FunFam" id="3.40.640.10:FF:000089">
    <property type="entry name" value="Aminotransferase, DegT/DnrJ/EryC1/StrS family"/>
    <property type="match status" value="1"/>
</dbReference>
<keyword evidence="7" id="KW-1185">Reference proteome</keyword>
<evidence type="ECO:0000313" key="6">
    <source>
        <dbReference type="EMBL" id="QDT32625.1"/>
    </source>
</evidence>
<dbReference type="PANTHER" id="PTHR30244:SF36">
    <property type="entry name" value="3-OXO-GLUCOSE-6-PHOSPHATE:GLUTAMATE AMINOTRANSFERASE"/>
    <property type="match status" value="1"/>
</dbReference>
<evidence type="ECO:0000256" key="1">
    <source>
        <dbReference type="ARBA" id="ARBA00022898"/>
    </source>
</evidence>
<keyword evidence="1 4" id="KW-0663">Pyridoxal phosphate</keyword>
<comment type="similarity">
    <text evidence="2 5">Belongs to the DegT/DnrJ/EryC1 family.</text>
</comment>
<organism evidence="6 7">
    <name type="scientific">Thalassoglobus polymorphus</name>
    <dbReference type="NCBI Taxonomy" id="2527994"/>
    <lineage>
        <taxon>Bacteria</taxon>
        <taxon>Pseudomonadati</taxon>
        <taxon>Planctomycetota</taxon>
        <taxon>Planctomycetia</taxon>
        <taxon>Planctomycetales</taxon>
        <taxon>Planctomycetaceae</taxon>
        <taxon>Thalassoglobus</taxon>
    </lineage>
</organism>
<feature type="modified residue" description="N6-(pyridoxal phosphate)lysine" evidence="4">
    <location>
        <position position="200"/>
    </location>
</feature>
<dbReference type="Gene3D" id="3.90.1150.10">
    <property type="entry name" value="Aspartate Aminotransferase, domain 1"/>
    <property type="match status" value="1"/>
</dbReference>
<accession>A0A517QLY0</accession>
<keyword evidence="6" id="KW-0032">Aminotransferase</keyword>
<dbReference type="PANTHER" id="PTHR30244">
    <property type="entry name" value="TRANSAMINASE"/>
    <property type="match status" value="1"/>
</dbReference>